<feature type="region of interest" description="Disordered" evidence="1">
    <location>
        <begin position="1"/>
        <end position="50"/>
    </location>
</feature>
<dbReference type="GO" id="GO:0006357">
    <property type="term" value="P:regulation of transcription by RNA polymerase II"/>
    <property type="evidence" value="ECO:0007669"/>
    <property type="project" value="TreeGrafter"/>
</dbReference>
<dbReference type="Pfam" id="PF08313">
    <property type="entry name" value="SCA7"/>
    <property type="match status" value="1"/>
</dbReference>
<dbReference type="GO" id="GO:1904802">
    <property type="term" value="P:RITS complex assembly"/>
    <property type="evidence" value="ECO:0007669"/>
    <property type="project" value="TreeGrafter"/>
</dbReference>
<evidence type="ECO:0000256" key="1">
    <source>
        <dbReference type="SAM" id="MobiDB-lite"/>
    </source>
</evidence>
<feature type="compositionally biased region" description="Basic and acidic residues" evidence="1">
    <location>
        <begin position="1"/>
        <end position="14"/>
    </location>
</feature>
<feature type="domain" description="SCA7" evidence="2">
    <location>
        <begin position="47"/>
        <end position="113"/>
    </location>
</feature>
<protein>
    <recommendedName>
        <fullName evidence="2">SCA7 domain-containing protein</fullName>
    </recommendedName>
</protein>
<dbReference type="InterPro" id="IPR013243">
    <property type="entry name" value="SCA7_dom"/>
</dbReference>
<dbReference type="OrthoDB" id="21678at2759"/>
<dbReference type="GO" id="GO:0031048">
    <property type="term" value="P:regulatory ncRNA-mediated heterochromatin formation"/>
    <property type="evidence" value="ECO:0007669"/>
    <property type="project" value="TreeGrafter"/>
</dbReference>
<dbReference type="InterPro" id="IPR037804">
    <property type="entry name" value="SGF73"/>
</dbReference>
<reference evidence="3 4" key="1">
    <citation type="submission" date="2016-09" db="EMBL/GenBank/DDBJ databases">
        <authorList>
            <person name="Capua I."/>
            <person name="De Benedictis P."/>
            <person name="Joannis T."/>
            <person name="Lombin L.H."/>
            <person name="Cattoli G."/>
        </authorList>
    </citation>
    <scope>NUCLEOTIDE SEQUENCE [LARGE SCALE GENOMIC DNA]</scope>
    <source>
        <strain evidence="3 4">IMI 309357</strain>
    </source>
</reference>
<evidence type="ECO:0000259" key="2">
    <source>
        <dbReference type="PROSITE" id="PS51505"/>
    </source>
</evidence>
<dbReference type="AlphaFoldDB" id="A0A1G4AXB2"/>
<dbReference type="RefSeq" id="XP_022470920.1">
    <property type="nucleotide sequence ID" value="XM_022622610.1"/>
</dbReference>
<dbReference type="PANTHER" id="PTHR47805:SF1">
    <property type="entry name" value="SAGA-ASSOCIATED FACTOR 73"/>
    <property type="match status" value="1"/>
</dbReference>
<dbReference type="GeneID" id="34564120"/>
<accession>A0A1G4AXB2</accession>
<proteinExistence type="predicted"/>
<evidence type="ECO:0000313" key="4">
    <source>
        <dbReference type="Proteomes" id="UP000176998"/>
    </source>
</evidence>
<dbReference type="EMBL" id="MJBS01000113">
    <property type="protein sequence ID" value="OHE93756.1"/>
    <property type="molecule type" value="Genomic_DNA"/>
</dbReference>
<evidence type="ECO:0000313" key="3">
    <source>
        <dbReference type="EMBL" id="OHE93756.1"/>
    </source>
</evidence>
<keyword evidence="4" id="KW-1185">Reference proteome</keyword>
<dbReference type="PROSITE" id="PS51505">
    <property type="entry name" value="SCA7"/>
    <property type="match status" value="1"/>
</dbReference>
<name>A0A1G4AXB2_9PEZI</name>
<gene>
    <name evidence="3" type="ORF">CORC01_10983</name>
</gene>
<comment type="caution">
    <text evidence="3">The sequence shown here is derived from an EMBL/GenBank/DDBJ whole genome shotgun (WGS) entry which is preliminary data.</text>
</comment>
<dbReference type="PANTHER" id="PTHR47805">
    <property type="entry name" value="SAGA-ASSOCIATED FACTOR 73"/>
    <property type="match status" value="1"/>
</dbReference>
<feature type="compositionally biased region" description="Basic and acidic residues" evidence="1">
    <location>
        <begin position="38"/>
        <end position="48"/>
    </location>
</feature>
<organism evidence="3 4">
    <name type="scientific">Colletotrichum orchidophilum</name>
    <dbReference type="NCBI Taxonomy" id="1209926"/>
    <lineage>
        <taxon>Eukaryota</taxon>
        <taxon>Fungi</taxon>
        <taxon>Dikarya</taxon>
        <taxon>Ascomycota</taxon>
        <taxon>Pezizomycotina</taxon>
        <taxon>Sordariomycetes</taxon>
        <taxon>Hypocreomycetidae</taxon>
        <taxon>Glomerellales</taxon>
        <taxon>Glomerellaceae</taxon>
        <taxon>Colletotrichum</taxon>
    </lineage>
</organism>
<dbReference type="Proteomes" id="UP000176998">
    <property type="component" value="Unassembled WGS sequence"/>
</dbReference>
<dbReference type="STRING" id="1209926.A0A1G4AXB2"/>
<sequence>MNSARSGEEVDAGHRAPPPPPSPPAGEDTGLTPTTQSSERRQAAERAGWRIGPIDVERQCGVPLPAGRHCGGSLACKRHSMSSKRSVAGRSAPYDQLLAALIERNRSEKRALEETS</sequence>
<dbReference type="GO" id="GO:0000124">
    <property type="term" value="C:SAGA complex"/>
    <property type="evidence" value="ECO:0007669"/>
    <property type="project" value="InterPro"/>
</dbReference>